<evidence type="ECO:0000256" key="1">
    <source>
        <dbReference type="ARBA" id="ARBA00004123"/>
    </source>
</evidence>
<dbReference type="eggNOG" id="ENOG502RXSB">
    <property type="taxonomic scope" value="Eukaryota"/>
</dbReference>
<feature type="compositionally biased region" description="Polar residues" evidence="9">
    <location>
        <begin position="563"/>
        <end position="575"/>
    </location>
</feature>
<dbReference type="GO" id="GO:0000981">
    <property type="term" value="F:DNA-binding transcription factor activity, RNA polymerase II-specific"/>
    <property type="evidence" value="ECO:0007669"/>
    <property type="project" value="InterPro"/>
</dbReference>
<dbReference type="CDD" id="cd00067">
    <property type="entry name" value="GAL4"/>
    <property type="match status" value="1"/>
</dbReference>
<comment type="subcellular location">
    <subcellularLocation>
        <location evidence="1">Nucleus</location>
    </subcellularLocation>
</comment>
<reference evidence="10 11" key="1">
    <citation type="journal article" date="2016" name="PLoS ONE">
        <title>Sequence Assembly of Yarrowia lipolytica Strain W29/CLIB89 Shows Transposable Element Diversity.</title>
        <authorList>
            <person name="Magnan C."/>
            <person name="Yu J."/>
            <person name="Chang I."/>
            <person name="Jahn E."/>
            <person name="Kanomata Y."/>
            <person name="Wu J."/>
            <person name="Zeller M."/>
            <person name="Oakes M."/>
            <person name="Baldi P."/>
            <person name="Sandmeyer S."/>
        </authorList>
    </citation>
    <scope>NUCLEOTIDE SEQUENCE [LARGE SCALE GENOMIC DNA]</scope>
    <source>
        <strain evidence="11">CLIB89(W29)</strain>
    </source>
</reference>
<dbReference type="SUPFAM" id="SSF57701">
    <property type="entry name" value="Zn2/Cys6 DNA-binding domain"/>
    <property type="match status" value="1"/>
</dbReference>
<dbReference type="OrthoDB" id="2740448at2759"/>
<evidence type="ECO:0000256" key="5">
    <source>
        <dbReference type="ARBA" id="ARBA00023015"/>
    </source>
</evidence>
<dbReference type="Pfam" id="PF00172">
    <property type="entry name" value="Zn_clus"/>
    <property type="match status" value="1"/>
</dbReference>
<evidence type="ECO:0000313" key="10">
    <source>
        <dbReference type="EMBL" id="AOW02494.1"/>
    </source>
</evidence>
<dbReference type="PANTHER" id="PTHR31668:SF18">
    <property type="entry name" value="MALTOSE FERMENTATION REGULATORY PROTEIN MAL13-RELATED"/>
    <property type="match status" value="1"/>
</dbReference>
<evidence type="ECO:0000256" key="6">
    <source>
        <dbReference type="ARBA" id="ARBA00023125"/>
    </source>
</evidence>
<dbReference type="SMART" id="SM00906">
    <property type="entry name" value="Fungal_trans"/>
    <property type="match status" value="1"/>
</dbReference>
<dbReference type="SMART" id="SM00066">
    <property type="entry name" value="GAL4"/>
    <property type="match status" value="1"/>
</dbReference>
<dbReference type="GO" id="GO:0005634">
    <property type="term" value="C:nucleus"/>
    <property type="evidence" value="ECO:0007669"/>
    <property type="project" value="UniProtKB-SubCell"/>
</dbReference>
<feature type="region of interest" description="Disordered" evidence="9">
    <location>
        <begin position="481"/>
        <end position="595"/>
    </location>
</feature>
<dbReference type="InterPro" id="IPR036864">
    <property type="entry name" value="Zn2-C6_fun-type_DNA-bd_sf"/>
</dbReference>
<dbReference type="PANTHER" id="PTHR31668">
    <property type="entry name" value="GLUCOSE TRANSPORT TRANSCRIPTION REGULATOR RGT1-RELATED-RELATED"/>
    <property type="match status" value="1"/>
</dbReference>
<keyword evidence="4" id="KW-0862">Zinc</keyword>
<dbReference type="GO" id="GO:0006351">
    <property type="term" value="P:DNA-templated transcription"/>
    <property type="evidence" value="ECO:0007669"/>
    <property type="project" value="InterPro"/>
</dbReference>
<dbReference type="VEuPathDB" id="FungiDB:YALI1_C10385g"/>
<dbReference type="GeneID" id="2909777"/>
<dbReference type="KEGG" id="yli:2909777"/>
<dbReference type="InterPro" id="IPR001138">
    <property type="entry name" value="Zn2Cys6_DnaBD"/>
</dbReference>
<keyword evidence="6" id="KW-0238">DNA-binding</keyword>
<accession>A0A1H6PJ98</accession>
<sequence length="595" mass="65200">MRACDCCRARKVKCDSQLPCKGCVTSKLTCTYNHVPRKKGPKVGGKSASILNKLRLGLDQADPTAPEKLSWNVVSRPLMDRALKHYFANYYPVTPVLDEAEVYSYLTREPTSETFALVMSIVAMAMGDMLDLEVTTPSSRTQNVLQIVRIVCDAVHAEETALLTSGDHRQLANQTITVNSIITQFNLYGTFCQLEMPSRAFHYLRQAISAAQTAGIDREDFYKNDPVILEPFRTMFWCLYVSERGFALQHNYPAALGQDLPLYPQSEGEVFVGLTQLVKSFSVFSPTFFKLWRDGNAASSPAGSPNTNPQHTQTVQRLLQYHHANQASPLIPCSPVQRSDILITDQWIRLLLWRLAPYGVQQPADIAKNVVAIADSVPIQTIQAHGAGMMLKIYDIGMTVATVFQTAAHAEQFGIPAHLHRILMLMSQLQTSQHLSVLLQAAQRLLPKLVPDRVIKNEESSSDNTTNSGLIDYGGARLNTGVGSDAESGSSNSPIDGLGGFSSNRPIYPTPPINGNSTPQGLAAPAPLPHPHPGSYPPPVGTLHGPGTTTVGLMNEPYPRPSPNHSQQPLSQSPRINVHPNMVPEGPPPSEFFPW</sequence>
<gene>
    <name evidence="10" type="ORF">YALI1_C10385g</name>
</gene>
<evidence type="ECO:0000256" key="8">
    <source>
        <dbReference type="ARBA" id="ARBA00023242"/>
    </source>
</evidence>
<feature type="compositionally biased region" description="Pro residues" evidence="9">
    <location>
        <begin position="585"/>
        <end position="595"/>
    </location>
</feature>
<dbReference type="GO" id="GO:0003677">
    <property type="term" value="F:DNA binding"/>
    <property type="evidence" value="ECO:0007669"/>
    <property type="project" value="UniProtKB-KW"/>
</dbReference>
<dbReference type="InterPro" id="IPR007219">
    <property type="entry name" value="XnlR_reg_dom"/>
</dbReference>
<keyword evidence="7" id="KW-0804">Transcription</keyword>
<keyword evidence="5" id="KW-0805">Transcription regulation</keyword>
<evidence type="ECO:0000256" key="3">
    <source>
        <dbReference type="ARBA" id="ARBA00022723"/>
    </source>
</evidence>
<proteinExistence type="inferred from homology"/>
<organism evidence="10 11">
    <name type="scientific">Yarrowia lipolytica</name>
    <name type="common">Candida lipolytica</name>
    <dbReference type="NCBI Taxonomy" id="4952"/>
    <lineage>
        <taxon>Eukaryota</taxon>
        <taxon>Fungi</taxon>
        <taxon>Dikarya</taxon>
        <taxon>Ascomycota</taxon>
        <taxon>Saccharomycotina</taxon>
        <taxon>Dipodascomycetes</taxon>
        <taxon>Dipodascales</taxon>
        <taxon>Dipodascales incertae sedis</taxon>
        <taxon>Yarrowia</taxon>
    </lineage>
</organism>
<dbReference type="RefSeq" id="XP_501572.2">
    <property type="nucleotide sequence ID" value="XM_501572.3"/>
</dbReference>
<evidence type="ECO:0000256" key="9">
    <source>
        <dbReference type="SAM" id="MobiDB-lite"/>
    </source>
</evidence>
<protein>
    <submittedName>
        <fullName evidence="10">Uncharacterized protein</fullName>
    </submittedName>
</protein>
<keyword evidence="8" id="KW-0539">Nucleus</keyword>
<dbReference type="VEuPathDB" id="FungiDB:YALI0_C07821g"/>
<evidence type="ECO:0000256" key="7">
    <source>
        <dbReference type="ARBA" id="ARBA00023163"/>
    </source>
</evidence>
<evidence type="ECO:0000256" key="4">
    <source>
        <dbReference type="ARBA" id="ARBA00022833"/>
    </source>
</evidence>
<dbReference type="InterPro" id="IPR050797">
    <property type="entry name" value="Carb_Metab_Trans_Reg"/>
</dbReference>
<dbReference type="EMBL" id="CP017555">
    <property type="protein sequence ID" value="AOW02494.1"/>
    <property type="molecule type" value="Genomic_DNA"/>
</dbReference>
<dbReference type="Proteomes" id="UP000182444">
    <property type="component" value="Chromosome 1C"/>
</dbReference>
<dbReference type="Gene3D" id="4.10.240.10">
    <property type="entry name" value="Zn(2)-C6 fungal-type DNA-binding domain"/>
    <property type="match status" value="1"/>
</dbReference>
<dbReference type="PROSITE" id="PS00463">
    <property type="entry name" value="ZN2_CY6_FUNGAL_1"/>
    <property type="match status" value="1"/>
</dbReference>
<dbReference type="GO" id="GO:0008270">
    <property type="term" value="F:zinc ion binding"/>
    <property type="evidence" value="ECO:0007669"/>
    <property type="project" value="InterPro"/>
</dbReference>
<dbReference type="AlphaFoldDB" id="A0A1H6PJ98"/>
<dbReference type="PROSITE" id="PS50048">
    <property type="entry name" value="ZN2_CY6_FUNGAL_2"/>
    <property type="match status" value="1"/>
</dbReference>
<evidence type="ECO:0000256" key="2">
    <source>
        <dbReference type="ARBA" id="ARBA00009382"/>
    </source>
</evidence>
<name>A0A1H6PJ98_YARLL</name>
<evidence type="ECO:0000313" key="11">
    <source>
        <dbReference type="Proteomes" id="UP000182444"/>
    </source>
</evidence>
<feature type="compositionally biased region" description="Pro residues" evidence="9">
    <location>
        <begin position="526"/>
        <end position="540"/>
    </location>
</feature>
<keyword evidence="3" id="KW-0479">Metal-binding</keyword>
<comment type="similarity">
    <text evidence="2">Belongs to the MAL13 family.</text>
</comment>
<dbReference type="CDD" id="cd12148">
    <property type="entry name" value="fungal_TF_MHR"/>
    <property type="match status" value="1"/>
</dbReference>